<evidence type="ECO:0000256" key="3">
    <source>
        <dbReference type="ARBA" id="ARBA00022833"/>
    </source>
</evidence>
<dbReference type="EMBL" id="CAXKWB010011024">
    <property type="protein sequence ID" value="CAL4099781.1"/>
    <property type="molecule type" value="Genomic_DNA"/>
</dbReference>
<dbReference type="GO" id="GO:0008270">
    <property type="term" value="F:zinc ion binding"/>
    <property type="evidence" value="ECO:0007669"/>
    <property type="project" value="UniProtKB-KW"/>
</dbReference>
<sequence>DELECEICCYIYDDDERRPKNLICGHTFCARCMAKEITNGKTTCPTCRQPHNAQAVTDLAFSVVLEKMIRNMPKSLNVGTKSSDSEDEGEKDDYSGGPCSKHKKSVIYFFCQSHSLQICRECTVIDHPFNKCAIMSFKEEIQRRKDINICKASSNFTAIDDKLTALGEFMKENYNIISNEELKIQKWRKEIEDATKTISKRRIANEKAQQEIAKGKVQRKSMEAAKLNLDKSTTKKTIIQNNNNVETVSTNVKQWMGEVSKEFDLHKITPLSQDSEAPANILKGIRNGKNIWAETTINGAKSMSKLTSKDGKLHIHKFTSESHQEGRVHTV</sequence>
<keyword evidence="1" id="KW-0479">Metal-binding</keyword>
<proteinExistence type="predicted"/>
<feature type="coiled-coil region" evidence="5">
    <location>
        <begin position="177"/>
        <end position="225"/>
    </location>
</feature>
<evidence type="ECO:0000256" key="4">
    <source>
        <dbReference type="PROSITE-ProRule" id="PRU00024"/>
    </source>
</evidence>
<dbReference type="Pfam" id="PF13445">
    <property type="entry name" value="zf-RING_UBOX"/>
    <property type="match status" value="1"/>
</dbReference>
<evidence type="ECO:0000256" key="1">
    <source>
        <dbReference type="ARBA" id="ARBA00022723"/>
    </source>
</evidence>
<evidence type="ECO:0008006" key="11">
    <source>
        <dbReference type="Google" id="ProtNLM"/>
    </source>
</evidence>
<feature type="domain" description="RING-type" evidence="7">
    <location>
        <begin position="5"/>
        <end position="48"/>
    </location>
</feature>
<dbReference type="PROSITE" id="PS50089">
    <property type="entry name" value="ZF_RING_2"/>
    <property type="match status" value="1"/>
</dbReference>
<keyword evidence="3" id="KW-0862">Zinc</keyword>
<reference evidence="9 10" key="1">
    <citation type="submission" date="2024-05" db="EMBL/GenBank/DDBJ databases">
        <authorList>
            <person name="Wallberg A."/>
        </authorList>
    </citation>
    <scope>NUCLEOTIDE SEQUENCE [LARGE SCALE GENOMIC DNA]</scope>
</reference>
<dbReference type="Proteomes" id="UP001497623">
    <property type="component" value="Unassembled WGS sequence"/>
</dbReference>
<organism evidence="9 10">
    <name type="scientific">Meganyctiphanes norvegica</name>
    <name type="common">Northern krill</name>
    <name type="synonym">Thysanopoda norvegica</name>
    <dbReference type="NCBI Taxonomy" id="48144"/>
    <lineage>
        <taxon>Eukaryota</taxon>
        <taxon>Metazoa</taxon>
        <taxon>Ecdysozoa</taxon>
        <taxon>Arthropoda</taxon>
        <taxon>Crustacea</taxon>
        <taxon>Multicrustacea</taxon>
        <taxon>Malacostraca</taxon>
        <taxon>Eumalacostraca</taxon>
        <taxon>Eucarida</taxon>
        <taxon>Euphausiacea</taxon>
        <taxon>Euphausiidae</taxon>
        <taxon>Meganyctiphanes</taxon>
    </lineage>
</organism>
<comment type="caution">
    <text evidence="9">The sequence shown here is derived from an EMBL/GenBank/DDBJ whole genome shotgun (WGS) entry which is preliminary data.</text>
</comment>
<keyword evidence="2 4" id="KW-0863">Zinc-finger</keyword>
<name>A0AAV2QSQ4_MEGNR</name>
<dbReference type="Gene3D" id="3.30.40.10">
    <property type="entry name" value="Zinc/RING finger domain, C3HC4 (zinc finger)"/>
    <property type="match status" value="1"/>
</dbReference>
<evidence type="ECO:0000259" key="8">
    <source>
        <dbReference type="PROSITE" id="PS50119"/>
    </source>
</evidence>
<feature type="domain" description="B box-type" evidence="8">
    <location>
        <begin position="99"/>
        <end position="127"/>
    </location>
</feature>
<dbReference type="PROSITE" id="PS00518">
    <property type="entry name" value="ZF_RING_1"/>
    <property type="match status" value="1"/>
</dbReference>
<protein>
    <recommendedName>
        <fullName evidence="11">RING-type domain-containing protein</fullName>
    </recommendedName>
</protein>
<dbReference type="PANTHER" id="PTHR25462:SF296">
    <property type="entry name" value="MEIOTIC P26, ISOFORM F"/>
    <property type="match status" value="1"/>
</dbReference>
<dbReference type="InterPro" id="IPR017907">
    <property type="entry name" value="Znf_RING_CS"/>
</dbReference>
<evidence type="ECO:0000259" key="7">
    <source>
        <dbReference type="PROSITE" id="PS50089"/>
    </source>
</evidence>
<accession>A0AAV2QSQ4</accession>
<evidence type="ECO:0000256" key="6">
    <source>
        <dbReference type="SAM" id="MobiDB-lite"/>
    </source>
</evidence>
<dbReference type="SUPFAM" id="SSF57845">
    <property type="entry name" value="B-box zinc-binding domain"/>
    <property type="match status" value="1"/>
</dbReference>
<dbReference type="SUPFAM" id="SSF57850">
    <property type="entry name" value="RING/U-box"/>
    <property type="match status" value="1"/>
</dbReference>
<dbReference type="InterPro" id="IPR047153">
    <property type="entry name" value="TRIM45/56/19-like"/>
</dbReference>
<evidence type="ECO:0000256" key="5">
    <source>
        <dbReference type="SAM" id="Coils"/>
    </source>
</evidence>
<dbReference type="PROSITE" id="PS50119">
    <property type="entry name" value="ZF_BBOX"/>
    <property type="match status" value="1"/>
</dbReference>
<dbReference type="InterPro" id="IPR027370">
    <property type="entry name" value="Znf-RING_euk"/>
</dbReference>
<evidence type="ECO:0000313" key="10">
    <source>
        <dbReference type="Proteomes" id="UP001497623"/>
    </source>
</evidence>
<dbReference type="SMART" id="SM00184">
    <property type="entry name" value="RING"/>
    <property type="match status" value="1"/>
</dbReference>
<evidence type="ECO:0000256" key="2">
    <source>
        <dbReference type="ARBA" id="ARBA00022771"/>
    </source>
</evidence>
<feature type="non-terminal residue" evidence="9">
    <location>
        <position position="1"/>
    </location>
</feature>
<dbReference type="InterPro" id="IPR001841">
    <property type="entry name" value="Znf_RING"/>
</dbReference>
<dbReference type="PANTHER" id="PTHR25462">
    <property type="entry name" value="BONUS, ISOFORM C-RELATED"/>
    <property type="match status" value="1"/>
</dbReference>
<dbReference type="AlphaFoldDB" id="A0AAV2QSQ4"/>
<dbReference type="InterPro" id="IPR000315">
    <property type="entry name" value="Znf_B-box"/>
</dbReference>
<dbReference type="InterPro" id="IPR013083">
    <property type="entry name" value="Znf_RING/FYVE/PHD"/>
</dbReference>
<feature type="non-terminal residue" evidence="9">
    <location>
        <position position="331"/>
    </location>
</feature>
<gene>
    <name evidence="9" type="ORF">MNOR_LOCUS16626</name>
</gene>
<feature type="region of interest" description="Disordered" evidence="6">
    <location>
        <begin position="75"/>
        <end position="98"/>
    </location>
</feature>
<keyword evidence="5" id="KW-0175">Coiled coil</keyword>
<evidence type="ECO:0000313" key="9">
    <source>
        <dbReference type="EMBL" id="CAL4099781.1"/>
    </source>
</evidence>
<keyword evidence="10" id="KW-1185">Reference proteome</keyword>